<dbReference type="InterPro" id="IPR002821">
    <property type="entry name" value="Hydantoinase_A"/>
</dbReference>
<feature type="domain" description="Hydantoinase A/oxoprolinase" evidence="3">
    <location>
        <begin position="248"/>
        <end position="549"/>
    </location>
</feature>
<dbReference type="InterPro" id="IPR003692">
    <property type="entry name" value="Hydantoinase_B"/>
</dbReference>
<dbReference type="InterPro" id="IPR045079">
    <property type="entry name" value="Oxoprolinase-like"/>
</dbReference>
<comment type="caution">
    <text evidence="7">The sequence shown here is derived from an EMBL/GenBank/DDBJ whole genome shotgun (WGS) entry which is preliminary data.</text>
</comment>
<feature type="domain" description="Hydantoinase B/oxoprolinase" evidence="4">
    <location>
        <begin position="773"/>
        <end position="1325"/>
    </location>
</feature>
<sequence>MRKFHFSIDRGGTFTDVFAEVPDGNGGSKFKVLKLLSVDPANYPDAPREGIRRVLEEVTGVPHPRGSPLDTSRIASIRMGTTVATNALLERKGERAALAVTAGFPDLLHIANQSRPNIFDLEIRTPEKLYEEVVEVEEQVVLPLGDSPGQRNGTQAALNSTRYPPMGQLEAAVTGEVVEVRRQLDTEKLRAGLKAILSKGIRSLAVVLKHAAIYPAHERRVGAIAREMGFTQVSLSHEVMPMVKMVPRGFTAAADAYLTPHIRRYITDFTAGFDEGFKDVQVLFMQSDGGLSPVDHFSGHKAVLSGPAGGYVGYALTTRWGGMDLSKRQVIGFDMGGTSTDVSRYAGSYEHVFETTTAGVTIQAPQLDINTVAAGGGSRLMFRNGLFAVGPESVGAHPGPVCYKKGGQLAITDANLQLGRILPQFFPEIFGPLENEPLDDVGTATAFRQLTSEVNTFEESTGAPNRSSVDDVAMGFISVANEAMCRPIRALTQMRGYDAAAHTLACFGGAGGQHACAIARALGMSTIFVHRYAGILSAVGIHLADVVAEVQEPAASRLSPAGPGEEIMERQARLQEQAVQKLLDQGFTRDQITTERYLNLRYHGTDVAVMTAEPPAATATDDEGGGGSGGGPAAYATAFASSYRREFGFVLDRDVWVDDVRVRAVGRSRPLPDDAGVEVESGPLPPPAITTSVYFEPKGRQPTPAYHLESLSPGHALLGPALLIDTISTIVVEPGWRAIITGGQNVRMEAVGAAVGAAGASASAATISAMECDPVRLAIFSHRFMGIAEQMGRTLQRTSVSVNIKERLDFSCALFGPDGSLVANAPHLPVHLGAMSEAVRFQVRYYSPGGAGAAEGLEEGDVLLSNHPQLAGGSHLPDITVITPVFSADGEDGGDGSRSDIGGGSGGGRRRIVFFVASRGHHADIGGISPGSMPPTSKLLVEEGAAVVSFKIVRKGVFQEEGITELLLAPGKLADRIPGISGTRNLSDNLSDLKAQVAANTRGIQLVGDLIAEYGLGVVSAFMDHIQRNAELSVRAMLKAFSVRQGLPEVGTVYARDIMDDGSPIVLSVTIDRREGSAVFDFEGTGPEVFANHNAPPAVTYSAIIYSLRCMVQSDIPLNQGCLAPITVRIPPGSILNPSDTAAVVGGNVLTSQRVTDVVLKAFEAAAASQGCMNNFTFGDEQMGYYETIAGGAGAGPGWHGRSGVHTHMTNTRITDPEILERRYPVVLHAFKLRPGSGGEGCWQGGDGVVREVEALRPMSAGILSERRAARPFGLLGGKDAEPGINLLLRSDGRTVNLGAKATVQLEAGDRLRILTPGGGGYGTPGADDATAVALKRRRVGCGDSPGGGDEVEGRRVALKGSVAEYRNRQETV</sequence>
<accession>A0ABQ5S723</accession>
<evidence type="ECO:0000259" key="5">
    <source>
        <dbReference type="Pfam" id="PF05378"/>
    </source>
</evidence>
<evidence type="ECO:0008006" key="9">
    <source>
        <dbReference type="Google" id="ProtNLM"/>
    </source>
</evidence>
<dbReference type="Pfam" id="PF05378">
    <property type="entry name" value="Hydant_A_N"/>
    <property type="match status" value="1"/>
</dbReference>
<dbReference type="Pfam" id="PF19278">
    <property type="entry name" value="Hydant_A_C"/>
    <property type="match status" value="1"/>
</dbReference>
<dbReference type="InterPro" id="IPR049517">
    <property type="entry name" value="ACX-like_C"/>
</dbReference>
<dbReference type="Pfam" id="PF01968">
    <property type="entry name" value="Hydantoinase_A"/>
    <property type="match status" value="1"/>
</dbReference>
<dbReference type="PANTHER" id="PTHR11365:SF2">
    <property type="entry name" value="5-OXOPROLINASE"/>
    <property type="match status" value="1"/>
</dbReference>
<feature type="region of interest" description="Disordered" evidence="2">
    <location>
        <begin position="887"/>
        <end position="906"/>
    </location>
</feature>
<feature type="domain" description="Hydantoinase/oxoprolinase N-terminal" evidence="5">
    <location>
        <begin position="6"/>
        <end position="229"/>
    </location>
</feature>
<evidence type="ECO:0000259" key="3">
    <source>
        <dbReference type="Pfam" id="PF01968"/>
    </source>
</evidence>
<evidence type="ECO:0000256" key="1">
    <source>
        <dbReference type="ARBA" id="ARBA00010403"/>
    </source>
</evidence>
<dbReference type="Pfam" id="PF02538">
    <property type="entry name" value="Hydantoinase_B"/>
    <property type="match status" value="1"/>
</dbReference>
<protein>
    <recommendedName>
        <fullName evidence="9">5-oxoprolinase</fullName>
    </recommendedName>
</protein>
<comment type="similarity">
    <text evidence="1">Belongs to the oxoprolinase family.</text>
</comment>
<evidence type="ECO:0000313" key="8">
    <source>
        <dbReference type="Proteomes" id="UP001165090"/>
    </source>
</evidence>
<gene>
    <name evidence="7" type="ORF">VaNZ11_008818</name>
</gene>
<reference evidence="7 8" key="1">
    <citation type="journal article" date="2023" name="IScience">
        <title>Expanded male sex-determining region conserved during the evolution of homothallism in the green alga Volvox.</title>
        <authorList>
            <person name="Yamamoto K."/>
            <person name="Matsuzaki R."/>
            <person name="Mahakham W."/>
            <person name="Heman W."/>
            <person name="Sekimoto H."/>
            <person name="Kawachi M."/>
            <person name="Minakuchi Y."/>
            <person name="Toyoda A."/>
            <person name="Nozaki H."/>
        </authorList>
    </citation>
    <scope>NUCLEOTIDE SEQUENCE [LARGE SCALE GENOMIC DNA]</scope>
    <source>
        <strain evidence="7 8">NIES-4468</strain>
    </source>
</reference>
<evidence type="ECO:0000256" key="2">
    <source>
        <dbReference type="SAM" id="MobiDB-lite"/>
    </source>
</evidence>
<keyword evidence="8" id="KW-1185">Reference proteome</keyword>
<feature type="domain" description="Acetophenone carboxylase-like C-terminal" evidence="6">
    <location>
        <begin position="565"/>
        <end position="740"/>
    </location>
</feature>
<evidence type="ECO:0000259" key="6">
    <source>
        <dbReference type="Pfam" id="PF19278"/>
    </source>
</evidence>
<dbReference type="PANTHER" id="PTHR11365">
    <property type="entry name" value="5-OXOPROLINASE RELATED"/>
    <property type="match status" value="1"/>
</dbReference>
<dbReference type="InterPro" id="IPR008040">
    <property type="entry name" value="Hydant_A_N"/>
</dbReference>
<organism evidence="7 8">
    <name type="scientific">Volvox africanus</name>
    <dbReference type="NCBI Taxonomy" id="51714"/>
    <lineage>
        <taxon>Eukaryota</taxon>
        <taxon>Viridiplantae</taxon>
        <taxon>Chlorophyta</taxon>
        <taxon>core chlorophytes</taxon>
        <taxon>Chlorophyceae</taxon>
        <taxon>CS clade</taxon>
        <taxon>Chlamydomonadales</taxon>
        <taxon>Volvocaceae</taxon>
        <taxon>Volvox</taxon>
    </lineage>
</organism>
<proteinExistence type="inferred from homology"/>
<evidence type="ECO:0000313" key="7">
    <source>
        <dbReference type="EMBL" id="GLI65441.1"/>
    </source>
</evidence>
<dbReference type="Proteomes" id="UP001165090">
    <property type="component" value="Unassembled WGS sequence"/>
</dbReference>
<dbReference type="EMBL" id="BSDZ01000024">
    <property type="protein sequence ID" value="GLI65441.1"/>
    <property type="molecule type" value="Genomic_DNA"/>
</dbReference>
<evidence type="ECO:0000259" key="4">
    <source>
        <dbReference type="Pfam" id="PF02538"/>
    </source>
</evidence>
<name>A0ABQ5S723_9CHLO</name>